<protein>
    <recommendedName>
        <fullName evidence="1">C2H2-type domain-containing protein</fullName>
    </recommendedName>
</protein>
<gene>
    <name evidence="2" type="ORF">O181_058895</name>
</gene>
<keyword evidence="3" id="KW-1185">Reference proteome</keyword>
<dbReference type="PANTHER" id="PTHR37984">
    <property type="entry name" value="PROTEIN CBG26694"/>
    <property type="match status" value="1"/>
</dbReference>
<name>A0A9Q3EAJ8_9BASI</name>
<evidence type="ECO:0000259" key="1">
    <source>
        <dbReference type="PROSITE" id="PS00028"/>
    </source>
</evidence>
<evidence type="ECO:0000313" key="2">
    <source>
        <dbReference type="EMBL" id="MBW0519180.1"/>
    </source>
</evidence>
<organism evidence="2 3">
    <name type="scientific">Austropuccinia psidii MF-1</name>
    <dbReference type="NCBI Taxonomy" id="1389203"/>
    <lineage>
        <taxon>Eukaryota</taxon>
        <taxon>Fungi</taxon>
        <taxon>Dikarya</taxon>
        <taxon>Basidiomycota</taxon>
        <taxon>Pucciniomycotina</taxon>
        <taxon>Pucciniomycetes</taxon>
        <taxon>Pucciniales</taxon>
        <taxon>Sphaerophragmiaceae</taxon>
        <taxon>Austropuccinia</taxon>
    </lineage>
</organism>
<comment type="caution">
    <text evidence="2">The sequence shown here is derived from an EMBL/GenBank/DDBJ whole genome shotgun (WGS) entry which is preliminary data.</text>
</comment>
<accession>A0A9Q3EAJ8</accession>
<dbReference type="OrthoDB" id="2273864at2759"/>
<dbReference type="Proteomes" id="UP000765509">
    <property type="component" value="Unassembled WGS sequence"/>
</dbReference>
<dbReference type="InterPro" id="IPR041588">
    <property type="entry name" value="Integrase_H2C2"/>
</dbReference>
<evidence type="ECO:0000313" key="3">
    <source>
        <dbReference type="Proteomes" id="UP000765509"/>
    </source>
</evidence>
<dbReference type="PROSITE" id="PS00028">
    <property type="entry name" value="ZINC_FINGER_C2H2_1"/>
    <property type="match status" value="1"/>
</dbReference>
<sequence length="230" mass="27042">MCLPNTPDEAAYVPENSEPQPPIKEINITDVEREFFQEVRESYKQDKNCHILTSLLSKNWKDTSLTNYLNDIWKKSYDNGRFHFFDDIFYHRSQHTCVTVLCSRILIYTILLECHYNIHSGHLSEDRTMERIKTCSWWPSWRENVIEYCHSCSRCQTSNKATGKIFGLILHIQQPSTPWEVVHMNQVTALQPCGEKSYNACLFNVYRYSKTHIFVPLNKDDTAMDTAVFI</sequence>
<dbReference type="Pfam" id="PF17921">
    <property type="entry name" value="Integrase_H2C2"/>
    <property type="match status" value="1"/>
</dbReference>
<dbReference type="InterPro" id="IPR050951">
    <property type="entry name" value="Retrovirus_Pol_polyprotein"/>
</dbReference>
<dbReference type="Gene3D" id="1.10.340.70">
    <property type="match status" value="1"/>
</dbReference>
<reference evidence="2" key="1">
    <citation type="submission" date="2021-03" db="EMBL/GenBank/DDBJ databases">
        <title>Draft genome sequence of rust myrtle Austropuccinia psidii MF-1, a brazilian biotype.</title>
        <authorList>
            <person name="Quecine M.C."/>
            <person name="Pachon D.M.R."/>
            <person name="Bonatelli M.L."/>
            <person name="Correr F.H."/>
            <person name="Franceschini L.M."/>
            <person name="Leite T.F."/>
            <person name="Margarido G.R.A."/>
            <person name="Almeida C.A."/>
            <person name="Ferrarezi J.A."/>
            <person name="Labate C.A."/>
        </authorList>
    </citation>
    <scope>NUCLEOTIDE SEQUENCE</scope>
    <source>
        <strain evidence="2">MF-1</strain>
    </source>
</reference>
<dbReference type="InterPro" id="IPR013087">
    <property type="entry name" value="Znf_C2H2_type"/>
</dbReference>
<proteinExistence type="predicted"/>
<dbReference type="PANTHER" id="PTHR37984:SF5">
    <property type="entry name" value="PROTEIN NYNRIN-LIKE"/>
    <property type="match status" value="1"/>
</dbReference>
<feature type="domain" description="C2H2-type" evidence="1">
    <location>
        <begin position="97"/>
        <end position="119"/>
    </location>
</feature>
<dbReference type="EMBL" id="AVOT02027189">
    <property type="protein sequence ID" value="MBW0519180.1"/>
    <property type="molecule type" value="Genomic_DNA"/>
</dbReference>
<dbReference type="AlphaFoldDB" id="A0A9Q3EAJ8"/>